<reference evidence="2" key="1">
    <citation type="submission" date="2018-02" db="EMBL/GenBank/DDBJ databases">
        <authorList>
            <person name="Cohen D.B."/>
            <person name="Kent A.D."/>
        </authorList>
    </citation>
    <scope>NUCLEOTIDE SEQUENCE</scope>
</reference>
<feature type="region of interest" description="Disordered" evidence="1">
    <location>
        <begin position="1"/>
        <end position="21"/>
    </location>
</feature>
<organism evidence="2">
    <name type="scientific">Fagus sylvatica</name>
    <name type="common">Beechnut</name>
    <dbReference type="NCBI Taxonomy" id="28930"/>
    <lineage>
        <taxon>Eukaryota</taxon>
        <taxon>Viridiplantae</taxon>
        <taxon>Streptophyta</taxon>
        <taxon>Embryophyta</taxon>
        <taxon>Tracheophyta</taxon>
        <taxon>Spermatophyta</taxon>
        <taxon>Magnoliopsida</taxon>
        <taxon>eudicotyledons</taxon>
        <taxon>Gunneridae</taxon>
        <taxon>Pentapetalae</taxon>
        <taxon>rosids</taxon>
        <taxon>fabids</taxon>
        <taxon>Fagales</taxon>
        <taxon>Fagaceae</taxon>
        <taxon>Fagus</taxon>
    </lineage>
</organism>
<gene>
    <name evidence="2" type="ORF">FSB_LOCUS34922</name>
</gene>
<dbReference type="EMBL" id="OIVN01002866">
    <property type="protein sequence ID" value="SPD07040.1"/>
    <property type="molecule type" value="Genomic_DNA"/>
</dbReference>
<dbReference type="AlphaFoldDB" id="A0A2N9H5Y7"/>
<protein>
    <submittedName>
        <fullName evidence="2">Uncharacterized protein</fullName>
    </submittedName>
</protein>
<name>A0A2N9H5Y7_FAGSY</name>
<evidence type="ECO:0000313" key="2">
    <source>
        <dbReference type="EMBL" id="SPD07040.1"/>
    </source>
</evidence>
<accession>A0A2N9H5Y7</accession>
<evidence type="ECO:0000256" key="1">
    <source>
        <dbReference type="SAM" id="MobiDB-lite"/>
    </source>
</evidence>
<proteinExistence type="predicted"/>
<sequence>MTEAQQQRLGMAILPRPAPTGPDLCGYSPPRRGDGAVTGYKNCPDTQGGAPFTPPQIFFCPASLTPPPTNLPYTIPHAASHQPPSRSSSFIHAVAAPRSVTLQLLSSRRRSSLVTPHCTITRFSGGRGGISCPDHRGGAGSGIGSTCAGRVRVTHYPVPIRPVAIPSSDIACGFRDFGS</sequence>